<dbReference type="PANTHER" id="PTHR43660">
    <property type="entry name" value="DIPEPTIDYL CARBOXYPEPTIDASE"/>
    <property type="match status" value="1"/>
</dbReference>
<evidence type="ECO:0000256" key="7">
    <source>
        <dbReference type="RuleBase" id="RU003435"/>
    </source>
</evidence>
<evidence type="ECO:0000256" key="2">
    <source>
        <dbReference type="ARBA" id="ARBA00022670"/>
    </source>
</evidence>
<evidence type="ECO:0000256" key="6">
    <source>
        <dbReference type="ARBA" id="ARBA00023049"/>
    </source>
</evidence>
<accession>A0A3Q9GLI2</accession>
<dbReference type="Gene3D" id="3.40.390.10">
    <property type="entry name" value="Collagenase (Catalytic Domain)"/>
    <property type="match status" value="1"/>
</dbReference>
<protein>
    <submittedName>
        <fullName evidence="9">M3 family peptidase</fullName>
    </submittedName>
</protein>
<evidence type="ECO:0000313" key="10">
    <source>
        <dbReference type="Proteomes" id="UP000275951"/>
    </source>
</evidence>
<evidence type="ECO:0000256" key="4">
    <source>
        <dbReference type="ARBA" id="ARBA00022801"/>
    </source>
</evidence>
<name>A0A3Q9GLI2_9ACTO</name>
<reference evidence="9 10" key="1">
    <citation type="submission" date="2018-11" db="EMBL/GenBank/DDBJ databases">
        <title>Multidrug-resistant genes are associated with an 42-kb island TGI1 carrying a complex class 1 integron in a Trueperella pyogenes.</title>
        <authorList>
            <person name="Dong W."/>
        </authorList>
    </citation>
    <scope>NUCLEOTIDE SEQUENCE [LARGE SCALE GENOMIC DNA]</scope>
    <source>
        <strain evidence="9 10">TP4</strain>
    </source>
</reference>
<dbReference type="InterPro" id="IPR034005">
    <property type="entry name" value="M3A_DCP"/>
</dbReference>
<dbReference type="CDD" id="cd06456">
    <property type="entry name" value="M3A_DCP"/>
    <property type="match status" value="1"/>
</dbReference>
<comment type="cofactor">
    <cofactor evidence="7">
        <name>Zn(2+)</name>
        <dbReference type="ChEBI" id="CHEBI:29105"/>
    </cofactor>
    <text evidence="7">Binds 1 zinc ion.</text>
</comment>
<comment type="similarity">
    <text evidence="1 7">Belongs to the peptidase M3 family.</text>
</comment>
<keyword evidence="2 7" id="KW-0645">Protease</keyword>
<dbReference type="GO" id="GO:0004180">
    <property type="term" value="F:carboxypeptidase activity"/>
    <property type="evidence" value="ECO:0007669"/>
    <property type="project" value="TreeGrafter"/>
</dbReference>
<dbReference type="EMBL" id="CP033905">
    <property type="protein sequence ID" value="AZR06298.1"/>
    <property type="molecule type" value="Genomic_DNA"/>
</dbReference>
<dbReference type="GO" id="GO:0005829">
    <property type="term" value="C:cytosol"/>
    <property type="evidence" value="ECO:0007669"/>
    <property type="project" value="TreeGrafter"/>
</dbReference>
<dbReference type="InterPro" id="IPR045090">
    <property type="entry name" value="Pept_M3A_M3B"/>
</dbReference>
<evidence type="ECO:0000256" key="3">
    <source>
        <dbReference type="ARBA" id="ARBA00022723"/>
    </source>
</evidence>
<dbReference type="GO" id="GO:0004222">
    <property type="term" value="F:metalloendopeptidase activity"/>
    <property type="evidence" value="ECO:0007669"/>
    <property type="project" value="InterPro"/>
</dbReference>
<organism evidence="9 10">
    <name type="scientific">Trueperella pyogenes</name>
    <dbReference type="NCBI Taxonomy" id="1661"/>
    <lineage>
        <taxon>Bacteria</taxon>
        <taxon>Bacillati</taxon>
        <taxon>Actinomycetota</taxon>
        <taxon>Actinomycetes</taxon>
        <taxon>Actinomycetales</taxon>
        <taxon>Actinomycetaceae</taxon>
        <taxon>Trueperella</taxon>
    </lineage>
</organism>
<evidence type="ECO:0000259" key="8">
    <source>
        <dbReference type="Pfam" id="PF01432"/>
    </source>
</evidence>
<dbReference type="SUPFAM" id="SSF55486">
    <property type="entry name" value="Metalloproteases ('zincins'), catalytic domain"/>
    <property type="match status" value="1"/>
</dbReference>
<dbReference type="GO" id="GO:0046872">
    <property type="term" value="F:metal ion binding"/>
    <property type="evidence" value="ECO:0007669"/>
    <property type="project" value="UniProtKB-UniRule"/>
</dbReference>
<evidence type="ECO:0000256" key="5">
    <source>
        <dbReference type="ARBA" id="ARBA00022833"/>
    </source>
</evidence>
<dbReference type="GO" id="GO:0006508">
    <property type="term" value="P:proteolysis"/>
    <property type="evidence" value="ECO:0007669"/>
    <property type="project" value="UniProtKB-KW"/>
</dbReference>
<dbReference type="AlphaFoldDB" id="A0A3Q9GLI2"/>
<dbReference type="InterPro" id="IPR001567">
    <property type="entry name" value="Pept_M3A_M3B_dom"/>
</dbReference>
<sequence>MSEAKSRIVAMTNNPLLTKSPLPYHVPQWKAIKPEHIVPAITELMAAEREVWEQIATDTAPATVANTVDLLEDAGLALSLALNAAFTLMSSLGGDDLDAVQSEVLPLLSEHANAFRLDKRIYDRFAAIDLTGLDPETTRYITEELEQFKRSGITLDDADKARLRELDSELSALEVEFSQRVIKAMEDNAPVLTAADVAGLDEARLASARQEDGTYRFPLDNFTNQTLQVELEKPAARAAVLKASVSRGLGAHESSDTRELVLKIARLRAQRAELLGYPHHAQAVADAGMAKDSQAIVDLLSSVAPKALATVERDRAKLEALAGADVVLSAADYTYYQEKLRGQLGLDDSALKPYLELNNVVEKGIFFAAEKLYGLTFKPREDIAGWVDMCKTWEVFDENGEGIALFQADFFRRQGKSGGAWMNSAVDGSAHDGLKPVILNNCNFAQPAEGEPCLLTWDHVITVFHEFGHALHGMLSTTKYRSLGGTSVPRDFVEMPSQLNEMWAYNPLVMANYATHYVTGEALPSEMAEKLTAAATFGQAFATTEFLAAALVDQAWHRLGSAEVPTDVADFEAFEEQALREFNIFHELVPPRYRSAYFAHTFGGGYDAGYYSYMWAEVLVGDLENWFKESQIDGDGGLNRVAGRKLATELLSRGNSRDPMESFVAVRGREPRAEALLERRGLA</sequence>
<dbReference type="Proteomes" id="UP000275951">
    <property type="component" value="Chromosome"/>
</dbReference>
<evidence type="ECO:0000313" key="9">
    <source>
        <dbReference type="EMBL" id="AZR06298.1"/>
    </source>
</evidence>
<keyword evidence="4 7" id="KW-0378">Hydrolase</keyword>
<evidence type="ECO:0000256" key="1">
    <source>
        <dbReference type="ARBA" id="ARBA00006040"/>
    </source>
</evidence>
<dbReference type="FunFam" id="3.40.390.10:FF:000009">
    <property type="entry name" value="Oligopeptidase A"/>
    <property type="match status" value="1"/>
</dbReference>
<dbReference type="InterPro" id="IPR024079">
    <property type="entry name" value="MetalloPept_cat_dom_sf"/>
</dbReference>
<keyword evidence="6 7" id="KW-0482">Metalloprotease</keyword>
<dbReference type="Gene3D" id="1.10.1370.10">
    <property type="entry name" value="Neurolysin, domain 3"/>
    <property type="match status" value="1"/>
</dbReference>
<dbReference type="InterPro" id="IPR024077">
    <property type="entry name" value="Neurolysin/TOP_dom2"/>
</dbReference>
<dbReference type="PANTHER" id="PTHR43660:SF1">
    <property type="entry name" value="DIPEPTIDYL CARBOXYPEPTIDASE"/>
    <property type="match status" value="1"/>
</dbReference>
<keyword evidence="3 7" id="KW-0479">Metal-binding</keyword>
<keyword evidence="5 7" id="KW-0862">Zinc</keyword>
<feature type="domain" description="Peptidase M3A/M3B catalytic" evidence="8">
    <location>
        <begin position="230"/>
        <end position="681"/>
    </location>
</feature>
<gene>
    <name evidence="9" type="ORF">EBQ10_02635</name>
</gene>
<proteinExistence type="inferred from homology"/>
<dbReference type="Pfam" id="PF01432">
    <property type="entry name" value="Peptidase_M3"/>
    <property type="match status" value="1"/>
</dbReference>